<reference evidence="1" key="1">
    <citation type="journal article" date="1999" name="Methods Enzymol.">
        <title>High-efficiency full-length cDNA cloning.</title>
        <authorList>
            <person name="Carninci P."/>
            <person name="Hayashizaki Y."/>
        </authorList>
    </citation>
    <scope>NUCLEOTIDE SEQUENCE</scope>
    <source>
        <strain evidence="1">C57BL/6J</strain>
        <tissue evidence="1">Diencephalon</tissue>
    </source>
</reference>
<evidence type="ECO:0000313" key="2">
    <source>
        <dbReference type="MGI" id="MGI:3588237"/>
    </source>
</evidence>
<protein>
    <submittedName>
        <fullName evidence="1">Uncharacterized protein</fullName>
    </submittedName>
</protein>
<reference evidence="1" key="8">
    <citation type="journal article" date="2005" name="Science">
        <title>Antisense Transcription in the Mammalian Transcriptome.</title>
        <authorList>
            <consortium name="RIKEN Genome Exploration Research Group and Genome Science Group (Genome Network Project Core Group) and the FANTOM Consortium"/>
        </authorList>
    </citation>
    <scope>NUCLEOTIDE SEQUENCE</scope>
    <source>
        <strain evidence="1">C57BL/6J</strain>
        <tissue evidence="1">Diencephalon</tissue>
    </source>
</reference>
<reference evidence="1" key="6">
    <citation type="submission" date="2004-03" db="EMBL/GenBank/DDBJ databases">
        <authorList>
            <person name="Arakawa T."/>
            <person name="Carninci P."/>
            <person name="Fukuda S."/>
            <person name="Hashizume W."/>
            <person name="Hayashida K."/>
            <person name="Hori F."/>
            <person name="Iida J."/>
            <person name="Imamura K."/>
            <person name="Imotani K."/>
            <person name="Itoh M."/>
            <person name="Kanagawa S."/>
            <person name="Kawai J."/>
            <person name="Kojima M."/>
            <person name="Konno H."/>
            <person name="Murata M."/>
            <person name="Nakamura M."/>
            <person name="Ninomiya N."/>
            <person name="Nishiyori H."/>
            <person name="Nomura K."/>
            <person name="Ohno M."/>
            <person name="Sakazume N."/>
            <person name="Sano H."/>
            <person name="Sasaki D."/>
            <person name="Shibata K."/>
            <person name="Shiraki T."/>
            <person name="Tagami M."/>
            <person name="Tagami Y."/>
            <person name="Waki K."/>
            <person name="Watahiki A."/>
            <person name="Muramatsu M."/>
            <person name="Hayashizaki Y."/>
        </authorList>
    </citation>
    <scope>NUCLEOTIDE SEQUENCE</scope>
    <source>
        <strain evidence="1">C57BL/6J</strain>
        <tissue evidence="1">Diencephalon</tissue>
    </source>
</reference>
<evidence type="ECO:0000313" key="1">
    <source>
        <dbReference type="EMBL" id="BAE23159.1"/>
    </source>
</evidence>
<organism evidence="1">
    <name type="scientific">Mus musculus</name>
    <name type="common">Mouse</name>
    <dbReference type="NCBI Taxonomy" id="10090"/>
    <lineage>
        <taxon>Eukaryota</taxon>
        <taxon>Metazoa</taxon>
        <taxon>Chordata</taxon>
        <taxon>Craniata</taxon>
        <taxon>Vertebrata</taxon>
        <taxon>Euteleostomi</taxon>
        <taxon>Mammalia</taxon>
        <taxon>Eutheria</taxon>
        <taxon>Euarchontoglires</taxon>
        <taxon>Glires</taxon>
        <taxon>Rodentia</taxon>
        <taxon>Myomorpha</taxon>
        <taxon>Muroidea</taxon>
        <taxon>Muridae</taxon>
        <taxon>Murinae</taxon>
        <taxon>Mus</taxon>
        <taxon>Mus</taxon>
    </lineage>
</organism>
<reference evidence="1" key="2">
    <citation type="journal article" date="2000" name="Genome Res.">
        <title>Normalization and subtraction of cap-trapper-selected cDNAs to prepare full-length cDNA libraries for rapid discovery of new genes.</title>
        <authorList>
            <person name="Carninci P."/>
            <person name="Shibata Y."/>
            <person name="Hayatsu N."/>
            <person name="Sugahara Y."/>
            <person name="Shibata K."/>
            <person name="Itoh M."/>
            <person name="Konno H."/>
            <person name="Okazaki Y."/>
            <person name="Muramatsu M."/>
            <person name="Hayashizaki Y."/>
        </authorList>
    </citation>
    <scope>NUCLEOTIDE SEQUENCE</scope>
    <source>
        <strain evidence="1">C57BL/6J</strain>
        <tissue evidence="1">Diencephalon</tissue>
    </source>
</reference>
<gene>
    <name evidence="2" type="primary">9330172E22Rik</name>
    <name evidence="2" type="synonym">Vwa3a</name>
</gene>
<dbReference type="AGR" id="MGI:3588237"/>
<dbReference type="MGI" id="MGI:3588237">
    <property type="gene designation" value="9330172E22Rik"/>
</dbReference>
<proteinExistence type="evidence at transcript level"/>
<accession>Q3UVW0</accession>
<reference evidence="1" key="4">
    <citation type="journal article" date="2001" name="Nature">
        <title>Functional annotation of a full-length mouse cDNA collection.</title>
        <authorList>
            <consortium name="The RIKEN Genome Exploration Research Group Phase II Team and the FANTOM Consortium"/>
        </authorList>
    </citation>
    <scope>NUCLEOTIDE SEQUENCE</scope>
    <source>
        <strain evidence="1">C57BL/6J</strain>
        <tissue evidence="1">Diencephalon</tissue>
    </source>
</reference>
<name>Q3UVW0_MOUSE</name>
<reference evidence="1" key="5">
    <citation type="journal article" date="2002" name="Nature">
        <title>Analysis of the mouse transcriptome based on functional annotation of 60,770 full-length cDNAs.</title>
        <authorList>
            <consortium name="The FANTOM Consortium and the RIKEN Genome Exploration Research Group Phase I and II Team"/>
        </authorList>
    </citation>
    <scope>NUCLEOTIDE SEQUENCE</scope>
    <source>
        <strain evidence="1">C57BL/6J</strain>
        <tissue evidence="1">Diencephalon</tissue>
    </source>
</reference>
<dbReference type="AlphaFoldDB" id="Q3UVW0"/>
<dbReference type="EMBL" id="AK136897">
    <property type="protein sequence ID" value="BAE23159.1"/>
    <property type="molecule type" value="mRNA"/>
</dbReference>
<reference evidence="1" key="3">
    <citation type="journal article" date="2000" name="Genome Res.">
        <title>RIKEN integrated sequence analysis (RISA) system--384-format sequencing pipeline with 384 multicapillary sequencer.</title>
        <authorList>
            <person name="Shibata K."/>
            <person name="Itoh M."/>
            <person name="Aizawa K."/>
            <person name="Nagaoka S."/>
            <person name="Sasaki N."/>
            <person name="Carninci P."/>
            <person name="Konno H."/>
            <person name="Akiyama J."/>
            <person name="Nishi K."/>
            <person name="Kitsunai T."/>
            <person name="Tashiro H."/>
            <person name="Itoh M."/>
            <person name="Sumi N."/>
            <person name="Ishii Y."/>
            <person name="Nakamura S."/>
            <person name="Hazama M."/>
            <person name="Nishine T."/>
            <person name="Harada A."/>
            <person name="Yamamoto R."/>
            <person name="Matsumoto H."/>
            <person name="Sakaguchi S."/>
            <person name="Ikegami T."/>
            <person name="Kashiwagi K."/>
            <person name="Fujiwake S."/>
            <person name="Inoue K."/>
            <person name="Togawa Y."/>
            <person name="Izawa M."/>
            <person name="Ohara E."/>
            <person name="Watahiki M."/>
            <person name="Yoneda Y."/>
            <person name="Ishikawa T."/>
            <person name="Ozawa K."/>
            <person name="Tanaka T."/>
            <person name="Matsuura S."/>
            <person name="Kawai J."/>
            <person name="Okazaki Y."/>
            <person name="Muramatsu M."/>
            <person name="Inoue Y."/>
            <person name="Kira A."/>
            <person name="Hayashizaki Y."/>
        </authorList>
    </citation>
    <scope>NUCLEOTIDE SEQUENCE</scope>
    <source>
        <strain evidence="1">C57BL/6J</strain>
        <tissue evidence="1">Diencephalon</tissue>
    </source>
</reference>
<reference evidence="1" key="7">
    <citation type="journal article" date="2005" name="Science">
        <title>The Transcriptional Landscape of the Mammalian Genome.</title>
        <authorList>
            <consortium name="The FANTOM Consortium"/>
            <consortium name="Riken Genome Exploration Research Group and Genome Science Group (Genome Network Project Core Group)"/>
        </authorList>
    </citation>
    <scope>NUCLEOTIDE SEQUENCE</scope>
    <source>
        <strain evidence="1">C57BL/6J</strain>
        <tissue evidence="1">Diencephalon</tissue>
    </source>
</reference>
<sequence length="122" mass="14560">MCCWQGKHSCLAYRVSCELRTVSCRLGAFPGLLGDSDSDTCCSRRVSFSHISYSFRVTLRADLCLHYYRPKGYIYLERERERTKVFMLYLDLRDQTQTFLLKKKKNTSYRKECYFPNHQELQ</sequence>